<feature type="compositionally biased region" description="Polar residues" evidence="1">
    <location>
        <begin position="167"/>
        <end position="176"/>
    </location>
</feature>
<evidence type="ECO:0000313" key="3">
    <source>
        <dbReference type="Proteomes" id="UP000800041"/>
    </source>
</evidence>
<evidence type="ECO:0000256" key="1">
    <source>
        <dbReference type="SAM" id="MobiDB-lite"/>
    </source>
</evidence>
<dbReference type="AlphaFoldDB" id="A0A6G1H1A8"/>
<gene>
    <name evidence="2" type="ORF">K402DRAFT_420855</name>
</gene>
<keyword evidence="3" id="KW-1185">Reference proteome</keyword>
<feature type="compositionally biased region" description="Pro residues" evidence="1">
    <location>
        <begin position="33"/>
        <end position="44"/>
    </location>
</feature>
<proteinExistence type="predicted"/>
<name>A0A6G1H1A8_9PEZI</name>
<dbReference type="Proteomes" id="UP000800041">
    <property type="component" value="Unassembled WGS sequence"/>
</dbReference>
<feature type="compositionally biased region" description="Polar residues" evidence="1">
    <location>
        <begin position="51"/>
        <end position="89"/>
    </location>
</feature>
<feature type="compositionally biased region" description="Gly residues" evidence="1">
    <location>
        <begin position="193"/>
        <end position="208"/>
    </location>
</feature>
<feature type="compositionally biased region" description="Pro residues" evidence="1">
    <location>
        <begin position="90"/>
        <end position="116"/>
    </location>
</feature>
<protein>
    <submittedName>
        <fullName evidence="2">Uncharacterized protein</fullName>
    </submittedName>
</protein>
<reference evidence="2" key="1">
    <citation type="journal article" date="2020" name="Stud. Mycol.">
        <title>101 Dothideomycetes genomes: a test case for predicting lifestyles and emergence of pathogens.</title>
        <authorList>
            <person name="Haridas S."/>
            <person name="Albert R."/>
            <person name="Binder M."/>
            <person name="Bloem J."/>
            <person name="Labutti K."/>
            <person name="Salamov A."/>
            <person name="Andreopoulos B."/>
            <person name="Baker S."/>
            <person name="Barry K."/>
            <person name="Bills G."/>
            <person name="Bluhm B."/>
            <person name="Cannon C."/>
            <person name="Castanera R."/>
            <person name="Culley D."/>
            <person name="Daum C."/>
            <person name="Ezra D."/>
            <person name="Gonzalez J."/>
            <person name="Henrissat B."/>
            <person name="Kuo A."/>
            <person name="Liang C."/>
            <person name="Lipzen A."/>
            <person name="Lutzoni F."/>
            <person name="Magnuson J."/>
            <person name="Mondo S."/>
            <person name="Nolan M."/>
            <person name="Ohm R."/>
            <person name="Pangilinan J."/>
            <person name="Park H.-J."/>
            <person name="Ramirez L."/>
            <person name="Alfaro M."/>
            <person name="Sun H."/>
            <person name="Tritt A."/>
            <person name="Yoshinaga Y."/>
            <person name="Zwiers L.-H."/>
            <person name="Turgeon B."/>
            <person name="Goodwin S."/>
            <person name="Spatafora J."/>
            <person name="Crous P."/>
            <person name="Grigoriev I."/>
        </authorList>
    </citation>
    <scope>NUCLEOTIDE SEQUENCE</scope>
    <source>
        <strain evidence="2">CBS 113979</strain>
    </source>
</reference>
<feature type="region of interest" description="Disordered" evidence="1">
    <location>
        <begin position="1"/>
        <end position="223"/>
    </location>
</feature>
<dbReference type="EMBL" id="ML977155">
    <property type="protein sequence ID" value="KAF1986800.1"/>
    <property type="molecule type" value="Genomic_DNA"/>
</dbReference>
<evidence type="ECO:0000313" key="2">
    <source>
        <dbReference type="EMBL" id="KAF1986800.1"/>
    </source>
</evidence>
<accession>A0A6G1H1A8</accession>
<sequence>MAAPQSSEPKANDLDSSLEHPSTSDEQAHKTPAPQPSTIHPPPDILHSALTRPTTNGAPFNGKLSSSNSPANTSKQPPKSFLSIASTSQPLPPPASTNGPPPPASATGAPPPPPASTSPSITNGPPKSGSDDTQHSRRPGIKRGETDNWNDIPSDFLAPPSRGDSPASATGGSRASSKNRKAGRRFVETPAVGGVGGAVNGNGNGAGEAGRVASKETTNMLPS</sequence>
<organism evidence="2 3">
    <name type="scientific">Aulographum hederae CBS 113979</name>
    <dbReference type="NCBI Taxonomy" id="1176131"/>
    <lineage>
        <taxon>Eukaryota</taxon>
        <taxon>Fungi</taxon>
        <taxon>Dikarya</taxon>
        <taxon>Ascomycota</taxon>
        <taxon>Pezizomycotina</taxon>
        <taxon>Dothideomycetes</taxon>
        <taxon>Pleosporomycetidae</taxon>
        <taxon>Aulographales</taxon>
        <taxon>Aulographaceae</taxon>
    </lineage>
</organism>